<sequence length="294" mass="34199">MKRRFAHYNPLREADTGTQRRSPETLNGRNPKTKGEIRDKPQVQVMKAIMVKANMLDCNKDAEMGLTILHAFSRNQDVRANDLAKWKWMRQTRAPDCMRSQIHCNLTKNSTAKPPNHRNGLAICLFSSAYVKQKAKRFCPGPYTIQQCQLYSYLLAIQHRKRFFLPIPNALFRSSCLHESALIKHIDVIRLTSEATSEDSERLAEFPDSRMLYVDECFACKWHVERRRKGQRTKKMADKCVNYGAEYMEPYTGCGSQTTKSGKQKQVVSRTNKWRVTQPEYIIHDMNRTVNTYL</sequence>
<name>R7VLG3_CAPTE</name>
<evidence type="ECO:0000313" key="2">
    <source>
        <dbReference type="EMBL" id="ELU17605.1"/>
    </source>
</evidence>
<protein>
    <submittedName>
        <fullName evidence="2 3">Uncharacterized protein</fullName>
    </submittedName>
</protein>
<dbReference type="EMBL" id="AMQN01004019">
    <property type="status" value="NOT_ANNOTATED_CDS"/>
    <property type="molecule type" value="Genomic_DNA"/>
</dbReference>
<evidence type="ECO:0000256" key="1">
    <source>
        <dbReference type="SAM" id="MobiDB-lite"/>
    </source>
</evidence>
<dbReference type="EMBL" id="KB292432">
    <property type="protein sequence ID" value="ELU17605.1"/>
    <property type="molecule type" value="Genomic_DNA"/>
</dbReference>
<reference evidence="3" key="3">
    <citation type="submission" date="2015-06" db="UniProtKB">
        <authorList>
            <consortium name="EnsemblMetazoa"/>
        </authorList>
    </citation>
    <scope>IDENTIFICATION</scope>
</reference>
<reference evidence="4" key="1">
    <citation type="submission" date="2012-12" db="EMBL/GenBank/DDBJ databases">
        <authorList>
            <person name="Hellsten U."/>
            <person name="Grimwood J."/>
            <person name="Chapman J.A."/>
            <person name="Shapiro H."/>
            <person name="Aerts A."/>
            <person name="Otillar R.P."/>
            <person name="Terry A.Y."/>
            <person name="Boore J.L."/>
            <person name="Simakov O."/>
            <person name="Marletaz F."/>
            <person name="Cho S.-J."/>
            <person name="Edsinger-Gonzales E."/>
            <person name="Havlak P."/>
            <person name="Kuo D.-H."/>
            <person name="Larsson T."/>
            <person name="Lv J."/>
            <person name="Arendt D."/>
            <person name="Savage R."/>
            <person name="Osoegawa K."/>
            <person name="de Jong P."/>
            <person name="Lindberg D.R."/>
            <person name="Seaver E.C."/>
            <person name="Weisblat D.A."/>
            <person name="Putnam N.H."/>
            <person name="Grigoriev I.V."/>
            <person name="Rokhsar D.S."/>
        </authorList>
    </citation>
    <scope>NUCLEOTIDE SEQUENCE</scope>
    <source>
        <strain evidence="4">I ESC-2004</strain>
    </source>
</reference>
<feature type="region of interest" description="Disordered" evidence="1">
    <location>
        <begin position="1"/>
        <end position="37"/>
    </location>
</feature>
<feature type="compositionally biased region" description="Polar residues" evidence="1">
    <location>
        <begin position="16"/>
        <end position="30"/>
    </location>
</feature>
<evidence type="ECO:0000313" key="4">
    <source>
        <dbReference type="Proteomes" id="UP000014760"/>
    </source>
</evidence>
<reference evidence="2 4" key="2">
    <citation type="journal article" date="2013" name="Nature">
        <title>Insights into bilaterian evolution from three spiralian genomes.</title>
        <authorList>
            <person name="Simakov O."/>
            <person name="Marletaz F."/>
            <person name="Cho S.J."/>
            <person name="Edsinger-Gonzales E."/>
            <person name="Havlak P."/>
            <person name="Hellsten U."/>
            <person name="Kuo D.H."/>
            <person name="Larsson T."/>
            <person name="Lv J."/>
            <person name="Arendt D."/>
            <person name="Savage R."/>
            <person name="Osoegawa K."/>
            <person name="de Jong P."/>
            <person name="Grimwood J."/>
            <person name="Chapman J.A."/>
            <person name="Shapiro H."/>
            <person name="Aerts A."/>
            <person name="Otillar R.P."/>
            <person name="Terry A.Y."/>
            <person name="Boore J.L."/>
            <person name="Grigoriev I.V."/>
            <person name="Lindberg D.R."/>
            <person name="Seaver E.C."/>
            <person name="Weisblat D.A."/>
            <person name="Putnam N.H."/>
            <person name="Rokhsar D.S."/>
        </authorList>
    </citation>
    <scope>NUCLEOTIDE SEQUENCE</scope>
    <source>
        <strain evidence="2 4">I ESC-2004</strain>
    </source>
</reference>
<organism evidence="2">
    <name type="scientific">Capitella teleta</name>
    <name type="common">Polychaete worm</name>
    <dbReference type="NCBI Taxonomy" id="283909"/>
    <lineage>
        <taxon>Eukaryota</taxon>
        <taxon>Metazoa</taxon>
        <taxon>Spiralia</taxon>
        <taxon>Lophotrochozoa</taxon>
        <taxon>Annelida</taxon>
        <taxon>Polychaeta</taxon>
        <taxon>Sedentaria</taxon>
        <taxon>Scolecida</taxon>
        <taxon>Capitellidae</taxon>
        <taxon>Capitella</taxon>
    </lineage>
</organism>
<dbReference type="Proteomes" id="UP000014760">
    <property type="component" value="Unassembled WGS sequence"/>
</dbReference>
<accession>R7VLG3</accession>
<evidence type="ECO:0000313" key="3">
    <source>
        <dbReference type="EnsemblMetazoa" id="CapteP207918"/>
    </source>
</evidence>
<dbReference type="EnsemblMetazoa" id="CapteT207918">
    <property type="protein sequence ID" value="CapteP207918"/>
    <property type="gene ID" value="CapteG207918"/>
</dbReference>
<keyword evidence="4" id="KW-1185">Reference proteome</keyword>
<dbReference type="HOGENOM" id="CLU_947446_0_0_1"/>
<gene>
    <name evidence="2" type="ORF">CAPTEDRAFT_207918</name>
</gene>
<proteinExistence type="predicted"/>
<dbReference type="AlphaFoldDB" id="R7VLG3"/>